<proteinExistence type="predicted"/>
<comment type="caution">
    <text evidence="1">The sequence shown here is derived from an EMBL/GenBank/DDBJ whole genome shotgun (WGS) entry which is preliminary data.</text>
</comment>
<organism evidence="1 2">
    <name type="scientific">Methanobrevibacter oralis</name>
    <dbReference type="NCBI Taxonomy" id="66851"/>
    <lineage>
        <taxon>Archaea</taxon>
        <taxon>Methanobacteriati</taxon>
        <taxon>Methanobacteriota</taxon>
        <taxon>Methanomada group</taxon>
        <taxon>Methanobacteria</taxon>
        <taxon>Methanobacteriales</taxon>
        <taxon>Methanobacteriaceae</taxon>
        <taxon>Methanobrevibacter</taxon>
    </lineage>
</organism>
<dbReference type="STRING" id="66851.MBORA_15980"/>
<name>A0A165ZYZ8_METOA</name>
<protein>
    <submittedName>
        <fullName evidence="1">Uncharacterized protein</fullName>
    </submittedName>
</protein>
<evidence type="ECO:0000313" key="2">
    <source>
        <dbReference type="Proteomes" id="UP000077428"/>
    </source>
</evidence>
<dbReference type="RefSeq" id="WP_042693470.1">
    <property type="nucleotide sequence ID" value="NZ_CABMAB010000022.1"/>
</dbReference>
<evidence type="ECO:0000313" key="1">
    <source>
        <dbReference type="EMBL" id="KZX11353.1"/>
    </source>
</evidence>
<keyword evidence="2" id="KW-1185">Reference proteome</keyword>
<accession>A0A165ZYZ8</accession>
<dbReference type="PATRIC" id="fig|66851.6.peg.1738"/>
<dbReference type="AlphaFoldDB" id="A0A165ZYZ8"/>
<reference evidence="2" key="1">
    <citation type="journal article" date="2016" name="Genome Announc.">
        <title>Draft Genome Sequences of Methanobrevibacter curvatus DSM11111, Methanobrevibacter cuticularis DSM11139, Methanobrevibacter filiformis DSM11501, and Methanobrevibacter oralis DSM7256.</title>
        <authorList>
            <person name="Poehlein A."/>
            <person name="Seedorf H."/>
        </authorList>
    </citation>
    <scope>NUCLEOTIDE SEQUENCE [LARGE SCALE GENOMIC DNA]</scope>
    <source>
        <strain evidence="2">DSM 7256 / JCM 30027 / ZR</strain>
    </source>
</reference>
<dbReference type="EMBL" id="LWMU01000092">
    <property type="protein sequence ID" value="KZX11353.1"/>
    <property type="molecule type" value="Genomic_DNA"/>
</dbReference>
<sequence>MAARMYKRGNIIYWLKGKWSELEDDICTHCHHAPTKEGHDYCLRDLGNNIAAACCGHGDDSQAYILLKDGRRFVLDK</sequence>
<gene>
    <name evidence="1" type="ORF">MBORA_15980</name>
</gene>
<dbReference type="Proteomes" id="UP000077428">
    <property type="component" value="Unassembled WGS sequence"/>
</dbReference>